<dbReference type="InterPro" id="IPR009006">
    <property type="entry name" value="Ala_racemase/Decarboxylase_C"/>
</dbReference>
<dbReference type="Pfam" id="PF00842">
    <property type="entry name" value="Ala_racemase_C"/>
    <property type="match status" value="1"/>
</dbReference>
<evidence type="ECO:0000313" key="7">
    <source>
        <dbReference type="Proteomes" id="UP001597357"/>
    </source>
</evidence>
<evidence type="ECO:0000313" key="6">
    <source>
        <dbReference type="EMBL" id="MFD2698056.1"/>
    </source>
</evidence>
<dbReference type="Pfam" id="PF01168">
    <property type="entry name" value="Ala_racemase_N"/>
    <property type="match status" value="1"/>
</dbReference>
<dbReference type="RefSeq" id="WP_379046989.1">
    <property type="nucleotide sequence ID" value="NZ_JBHULZ010000041.1"/>
</dbReference>
<proteinExistence type="inferred from homology"/>
<sequence>MIGETVLEINLKSLAHNFEYLKSKIKSSTKVMGVVKAFAYGSEAGEVALKLQELGIDFFAVAYTNEGVKLREVGVTQPILVLHPQSMHFETLIQNCLTPSIYSKFVLDHFIASAEAHKQKNYPIHLKLNTGFNRLGFANQELDGVIEKLRTTKAVQVEGVYSHLAASEDLKEKEFSLSQIKNYEAMSSQLIHQLGYKPLKHLCNTSGILNYPEAHHDMVRTGIGLHGYSNDFAVDAALKPIATLKTIISQIHEVQPGESVGYNRKFIAEKFTKTATLPLGHADGINRIYGKGKNYVSIKGEKAPIIGNVCMDMIMVDVTHINCKEGDEVIVFGPELSAEVFANLAGSISYELITSVSQRIKRKIIN</sequence>
<evidence type="ECO:0000259" key="5">
    <source>
        <dbReference type="SMART" id="SM01005"/>
    </source>
</evidence>
<dbReference type="InterPro" id="IPR011079">
    <property type="entry name" value="Ala_racemase_C"/>
</dbReference>
<comment type="similarity">
    <text evidence="4">Belongs to the alanine racemase family.</text>
</comment>
<dbReference type="PANTHER" id="PTHR30511:SF0">
    <property type="entry name" value="ALANINE RACEMASE, CATABOLIC-RELATED"/>
    <property type="match status" value="1"/>
</dbReference>
<comment type="cofactor">
    <cofactor evidence="1 4">
        <name>pyridoxal 5'-phosphate</name>
        <dbReference type="ChEBI" id="CHEBI:597326"/>
    </cofactor>
</comment>
<gene>
    <name evidence="6" type="primary">alr</name>
    <name evidence="6" type="ORF">ACFSQ0_08640</name>
</gene>
<evidence type="ECO:0000256" key="2">
    <source>
        <dbReference type="ARBA" id="ARBA00022898"/>
    </source>
</evidence>
<accession>A0ABW5SE69</accession>
<dbReference type="SMART" id="SM01005">
    <property type="entry name" value="Ala_racemase_C"/>
    <property type="match status" value="1"/>
</dbReference>
<feature type="binding site" evidence="4">
    <location>
        <position position="134"/>
    </location>
    <ligand>
        <name>substrate</name>
    </ligand>
</feature>
<keyword evidence="3 4" id="KW-0413">Isomerase</keyword>
<dbReference type="SUPFAM" id="SSF50621">
    <property type="entry name" value="Alanine racemase C-terminal domain-like"/>
    <property type="match status" value="1"/>
</dbReference>
<dbReference type="InterPro" id="IPR029066">
    <property type="entry name" value="PLP-binding_barrel"/>
</dbReference>
<comment type="function">
    <text evidence="4">Catalyzes the interconversion of L-alanine and D-alanine. May also act on other amino acids.</text>
</comment>
<dbReference type="GO" id="GO:0008784">
    <property type="term" value="F:alanine racemase activity"/>
    <property type="evidence" value="ECO:0007669"/>
    <property type="project" value="UniProtKB-EC"/>
</dbReference>
<keyword evidence="2 4" id="KW-0663">Pyridoxal phosphate</keyword>
<feature type="modified residue" description="N6-(pyridoxal phosphate)lysine" evidence="4">
    <location>
        <position position="36"/>
    </location>
</feature>
<dbReference type="PANTHER" id="PTHR30511">
    <property type="entry name" value="ALANINE RACEMASE"/>
    <property type="match status" value="1"/>
</dbReference>
<keyword evidence="7" id="KW-1185">Reference proteome</keyword>
<dbReference type="EMBL" id="JBHULZ010000041">
    <property type="protein sequence ID" value="MFD2698056.1"/>
    <property type="molecule type" value="Genomic_DNA"/>
</dbReference>
<dbReference type="CDD" id="cd00430">
    <property type="entry name" value="PLPDE_III_AR"/>
    <property type="match status" value="1"/>
</dbReference>
<comment type="catalytic activity">
    <reaction evidence="4">
        <text>L-alanine = D-alanine</text>
        <dbReference type="Rhea" id="RHEA:20249"/>
        <dbReference type="ChEBI" id="CHEBI:57416"/>
        <dbReference type="ChEBI" id="CHEBI:57972"/>
        <dbReference type="EC" id="5.1.1.1"/>
    </reaction>
</comment>
<dbReference type="NCBIfam" id="TIGR00492">
    <property type="entry name" value="alr"/>
    <property type="match status" value="1"/>
</dbReference>
<feature type="active site" description="Proton acceptor; specific for L-alanine" evidence="4">
    <location>
        <position position="262"/>
    </location>
</feature>
<reference evidence="7" key="1">
    <citation type="journal article" date="2019" name="Int. J. Syst. Evol. Microbiol.">
        <title>The Global Catalogue of Microorganisms (GCM) 10K type strain sequencing project: providing services to taxonomists for standard genome sequencing and annotation.</title>
        <authorList>
            <consortium name="The Broad Institute Genomics Platform"/>
            <consortium name="The Broad Institute Genome Sequencing Center for Infectious Disease"/>
            <person name="Wu L."/>
            <person name="Ma J."/>
        </authorList>
    </citation>
    <scope>NUCLEOTIDE SEQUENCE [LARGE SCALE GENOMIC DNA]</scope>
    <source>
        <strain evidence="7">KCTC 42255</strain>
    </source>
</reference>
<name>A0ABW5SE69_9FLAO</name>
<dbReference type="Gene3D" id="3.20.20.10">
    <property type="entry name" value="Alanine racemase"/>
    <property type="match status" value="1"/>
</dbReference>
<dbReference type="InterPro" id="IPR000821">
    <property type="entry name" value="Ala_racemase"/>
</dbReference>
<dbReference type="SUPFAM" id="SSF51419">
    <property type="entry name" value="PLP-binding barrel"/>
    <property type="match status" value="1"/>
</dbReference>
<feature type="binding site" evidence="4">
    <location>
        <position position="311"/>
    </location>
    <ligand>
        <name>substrate</name>
    </ligand>
</feature>
<dbReference type="Proteomes" id="UP001597357">
    <property type="component" value="Unassembled WGS sequence"/>
</dbReference>
<dbReference type="Gene3D" id="2.40.37.10">
    <property type="entry name" value="Lyase, Ornithine Decarboxylase, Chain A, domain 1"/>
    <property type="match status" value="1"/>
</dbReference>
<comment type="caution">
    <text evidence="6">The sequence shown here is derived from an EMBL/GenBank/DDBJ whole genome shotgun (WGS) entry which is preliminary data.</text>
</comment>
<evidence type="ECO:0000256" key="1">
    <source>
        <dbReference type="ARBA" id="ARBA00001933"/>
    </source>
</evidence>
<comment type="pathway">
    <text evidence="4">Amino-acid biosynthesis; D-alanine biosynthesis; D-alanine from L-alanine: step 1/1.</text>
</comment>
<evidence type="ECO:0000256" key="4">
    <source>
        <dbReference type="HAMAP-Rule" id="MF_01201"/>
    </source>
</evidence>
<dbReference type="InterPro" id="IPR001608">
    <property type="entry name" value="Ala_racemase_N"/>
</dbReference>
<feature type="active site" description="Proton acceptor; specific for D-alanine" evidence="4">
    <location>
        <position position="36"/>
    </location>
</feature>
<dbReference type="EC" id="5.1.1.1" evidence="4"/>
<dbReference type="HAMAP" id="MF_01201">
    <property type="entry name" value="Ala_racemase"/>
    <property type="match status" value="1"/>
</dbReference>
<feature type="domain" description="Alanine racemase C-terminal" evidence="5">
    <location>
        <begin position="241"/>
        <end position="365"/>
    </location>
</feature>
<evidence type="ECO:0000256" key="3">
    <source>
        <dbReference type="ARBA" id="ARBA00023235"/>
    </source>
</evidence>
<protein>
    <recommendedName>
        <fullName evidence="4">Alanine racemase</fullName>
        <ecNumber evidence="4">5.1.1.1</ecNumber>
    </recommendedName>
</protein>
<dbReference type="PRINTS" id="PR00992">
    <property type="entry name" value="ALARACEMASE"/>
</dbReference>
<organism evidence="6 7">
    <name type="scientific">Mesonia sediminis</name>
    <dbReference type="NCBI Taxonomy" id="1703946"/>
    <lineage>
        <taxon>Bacteria</taxon>
        <taxon>Pseudomonadati</taxon>
        <taxon>Bacteroidota</taxon>
        <taxon>Flavobacteriia</taxon>
        <taxon>Flavobacteriales</taxon>
        <taxon>Flavobacteriaceae</taxon>
        <taxon>Mesonia</taxon>
    </lineage>
</organism>